<dbReference type="GO" id="GO:0003700">
    <property type="term" value="F:DNA-binding transcription factor activity"/>
    <property type="evidence" value="ECO:0007669"/>
    <property type="project" value="InterPro"/>
</dbReference>
<dbReference type="GO" id="GO:0003677">
    <property type="term" value="F:DNA binding"/>
    <property type="evidence" value="ECO:0007669"/>
    <property type="project" value="UniProtKB-KW"/>
</dbReference>
<reference evidence="6" key="1">
    <citation type="submission" date="2020-04" db="EMBL/GenBank/DDBJ databases">
        <authorList>
            <person name="Sombolestani A."/>
        </authorList>
    </citation>
    <scope>NUCLEOTIDE SEQUENCE</scope>
    <source>
        <strain evidence="6">R71697</strain>
    </source>
</reference>
<evidence type="ECO:0000256" key="2">
    <source>
        <dbReference type="ARBA" id="ARBA00023015"/>
    </source>
</evidence>
<dbReference type="EMBL" id="JABCQN010000003">
    <property type="protein sequence ID" value="MBF0871046.1"/>
    <property type="molecule type" value="Genomic_DNA"/>
</dbReference>
<organism evidence="6 7">
    <name type="scientific">Gluconobacter japonicus</name>
    <dbReference type="NCBI Taxonomy" id="376620"/>
    <lineage>
        <taxon>Bacteria</taxon>
        <taxon>Pseudomonadati</taxon>
        <taxon>Pseudomonadota</taxon>
        <taxon>Alphaproteobacteria</taxon>
        <taxon>Acetobacterales</taxon>
        <taxon>Acetobacteraceae</taxon>
        <taxon>Gluconobacter</taxon>
    </lineage>
</organism>
<comment type="similarity">
    <text evidence="1">Belongs to the LysR transcriptional regulatory family.</text>
</comment>
<dbReference type="FunFam" id="1.10.10.10:FF:000001">
    <property type="entry name" value="LysR family transcriptional regulator"/>
    <property type="match status" value="1"/>
</dbReference>
<proteinExistence type="inferred from homology"/>
<dbReference type="GeneID" id="81474897"/>
<dbReference type="InterPro" id="IPR005119">
    <property type="entry name" value="LysR_subst-bd"/>
</dbReference>
<evidence type="ECO:0000313" key="6">
    <source>
        <dbReference type="EMBL" id="MBF0871046.1"/>
    </source>
</evidence>
<feature type="domain" description="HTH lysR-type" evidence="5">
    <location>
        <begin position="1"/>
        <end position="58"/>
    </location>
</feature>
<dbReference type="InterPro" id="IPR036388">
    <property type="entry name" value="WH-like_DNA-bd_sf"/>
</dbReference>
<dbReference type="Gene3D" id="1.10.10.10">
    <property type="entry name" value="Winged helix-like DNA-binding domain superfamily/Winged helix DNA-binding domain"/>
    <property type="match status" value="1"/>
</dbReference>
<dbReference type="PROSITE" id="PS50931">
    <property type="entry name" value="HTH_LYSR"/>
    <property type="match status" value="1"/>
</dbReference>
<dbReference type="Pfam" id="PF00126">
    <property type="entry name" value="HTH_1"/>
    <property type="match status" value="1"/>
</dbReference>
<name>A0A9Q2FML2_GLUJA</name>
<protein>
    <submittedName>
        <fullName evidence="6">LysR family transcriptional regulator</fullName>
    </submittedName>
</protein>
<dbReference type="Proteomes" id="UP000661006">
    <property type="component" value="Unassembled WGS sequence"/>
</dbReference>
<dbReference type="CDD" id="cd08451">
    <property type="entry name" value="PBP2_BudR"/>
    <property type="match status" value="1"/>
</dbReference>
<gene>
    <name evidence="6" type="ORF">HKD32_09320</name>
</gene>
<accession>A0A9Q2FML2</accession>
<keyword evidence="4" id="KW-0804">Transcription</keyword>
<dbReference type="GO" id="GO:0032993">
    <property type="term" value="C:protein-DNA complex"/>
    <property type="evidence" value="ECO:0007669"/>
    <property type="project" value="TreeGrafter"/>
</dbReference>
<dbReference type="PANTHER" id="PTHR30346">
    <property type="entry name" value="TRANSCRIPTIONAL DUAL REGULATOR HCAR-RELATED"/>
    <property type="match status" value="1"/>
</dbReference>
<dbReference type="SUPFAM" id="SSF46785">
    <property type="entry name" value="Winged helix' DNA-binding domain"/>
    <property type="match status" value="1"/>
</dbReference>
<evidence type="ECO:0000256" key="4">
    <source>
        <dbReference type="ARBA" id="ARBA00023163"/>
    </source>
</evidence>
<dbReference type="PRINTS" id="PR00039">
    <property type="entry name" value="HTHLYSR"/>
</dbReference>
<dbReference type="AlphaFoldDB" id="A0A9Q2FML2"/>
<evidence type="ECO:0000313" key="7">
    <source>
        <dbReference type="Proteomes" id="UP000661006"/>
    </source>
</evidence>
<evidence type="ECO:0000259" key="5">
    <source>
        <dbReference type="PROSITE" id="PS50931"/>
    </source>
</evidence>
<dbReference type="InterPro" id="IPR000847">
    <property type="entry name" value="LysR_HTH_N"/>
</dbReference>
<comment type="caution">
    <text evidence="6">The sequence shown here is derived from an EMBL/GenBank/DDBJ whole genome shotgun (WGS) entry which is preliminary data.</text>
</comment>
<dbReference type="Gene3D" id="3.40.190.10">
    <property type="entry name" value="Periplasmic binding protein-like II"/>
    <property type="match status" value="2"/>
</dbReference>
<dbReference type="Pfam" id="PF03466">
    <property type="entry name" value="LysR_substrate"/>
    <property type="match status" value="1"/>
</dbReference>
<evidence type="ECO:0000256" key="3">
    <source>
        <dbReference type="ARBA" id="ARBA00023125"/>
    </source>
</evidence>
<evidence type="ECO:0000256" key="1">
    <source>
        <dbReference type="ARBA" id="ARBA00009437"/>
    </source>
</evidence>
<dbReference type="SUPFAM" id="SSF53850">
    <property type="entry name" value="Periplasmic binding protein-like II"/>
    <property type="match status" value="1"/>
</dbReference>
<sequence>MDLRHLRYFVSIADHGSFTRAAEALHIEQPPLSQQIKALETELGLSLFHRSRRGATLTEGGIHLLAKARHILEMEREFYLLAGGLARGEQGRLRLGMAGAVALLPLIPRAIRLFRERWPDIVITLDESNTPALCEALHEHRLDIAIVRPPAPDPRITLHPLFDEPTVLAIPKGHPLSQQDRIPLSAVANEPFLIFKRELGPGFYDAIIAACQKAGFTPRLGQSTPQIAATVPMVAAGMGVSIVPAYLSQIHAEGATFHPIDGPMPRASIALASSQPELSGPSARFHHLLSELAGRMPTASLPSTPASVP</sequence>
<reference evidence="6" key="2">
    <citation type="submission" date="2020-11" db="EMBL/GenBank/DDBJ databases">
        <title>Description of novel Gluconobacter species.</title>
        <authorList>
            <person name="Cleenwerck I."/>
            <person name="Cnockaert M."/>
            <person name="Borremans W."/>
            <person name="Wieme A.D."/>
            <person name="De Vuyst L."/>
            <person name="Vandamme P."/>
        </authorList>
    </citation>
    <scope>NUCLEOTIDE SEQUENCE</scope>
    <source>
        <strain evidence="6">R71697</strain>
    </source>
</reference>
<dbReference type="InterPro" id="IPR036390">
    <property type="entry name" value="WH_DNA-bd_sf"/>
</dbReference>
<dbReference type="PANTHER" id="PTHR30346:SF30">
    <property type="entry name" value="SMALL NEUTRAL PROTEASE REGULATORY PROTEIN"/>
    <property type="match status" value="1"/>
</dbReference>
<dbReference type="InterPro" id="IPR037410">
    <property type="entry name" value="BudR_PBP2"/>
</dbReference>
<dbReference type="RefSeq" id="WP_061929946.1">
    <property type="nucleotide sequence ID" value="NZ_JABCQN010000003.1"/>
</dbReference>
<keyword evidence="2" id="KW-0805">Transcription regulation</keyword>
<keyword evidence="3" id="KW-0238">DNA-binding</keyword>